<dbReference type="SMART" id="SM00132">
    <property type="entry name" value="LIM"/>
    <property type="match status" value="1"/>
</dbReference>
<organism evidence="7">
    <name type="scientific">Fopius arisanus</name>
    <dbReference type="NCBI Taxonomy" id="64838"/>
    <lineage>
        <taxon>Eukaryota</taxon>
        <taxon>Metazoa</taxon>
        <taxon>Ecdysozoa</taxon>
        <taxon>Arthropoda</taxon>
        <taxon>Hexapoda</taxon>
        <taxon>Insecta</taxon>
        <taxon>Pterygota</taxon>
        <taxon>Neoptera</taxon>
        <taxon>Endopterygota</taxon>
        <taxon>Hymenoptera</taxon>
        <taxon>Apocrita</taxon>
        <taxon>Ichneumonoidea</taxon>
        <taxon>Braconidae</taxon>
        <taxon>Opiinae</taxon>
        <taxon>Fopius</taxon>
    </lineage>
</organism>
<feature type="compositionally biased region" description="Polar residues" evidence="5">
    <location>
        <begin position="451"/>
        <end position="460"/>
    </location>
</feature>
<feature type="compositionally biased region" description="Basic and acidic residues" evidence="5">
    <location>
        <begin position="834"/>
        <end position="849"/>
    </location>
</feature>
<evidence type="ECO:0000256" key="3">
    <source>
        <dbReference type="ARBA" id="ARBA00023038"/>
    </source>
</evidence>
<accession>A0A0C9PJA0</accession>
<evidence type="ECO:0000256" key="2">
    <source>
        <dbReference type="ARBA" id="ARBA00022833"/>
    </source>
</evidence>
<dbReference type="PANTHER" id="PTHR24206">
    <property type="entry name" value="OS06G0237300 PROTEIN"/>
    <property type="match status" value="1"/>
</dbReference>
<keyword evidence="2 4" id="KW-0862">Zinc</keyword>
<dbReference type="InterPro" id="IPR001781">
    <property type="entry name" value="Znf_LIM"/>
</dbReference>
<keyword evidence="1 4" id="KW-0479">Metal-binding</keyword>
<evidence type="ECO:0000256" key="1">
    <source>
        <dbReference type="ARBA" id="ARBA00022723"/>
    </source>
</evidence>
<feature type="compositionally biased region" description="Polar residues" evidence="5">
    <location>
        <begin position="792"/>
        <end position="810"/>
    </location>
</feature>
<dbReference type="AlphaFoldDB" id="A0A0C9PJA0"/>
<feature type="compositionally biased region" description="Acidic residues" evidence="5">
    <location>
        <begin position="316"/>
        <end position="340"/>
    </location>
</feature>
<evidence type="ECO:0000313" key="7">
    <source>
        <dbReference type="EMBL" id="JAG70810.1"/>
    </source>
</evidence>
<dbReference type="SUPFAM" id="SSF57716">
    <property type="entry name" value="Glucocorticoid receptor-like (DNA-binding domain)"/>
    <property type="match status" value="2"/>
</dbReference>
<evidence type="ECO:0000256" key="5">
    <source>
        <dbReference type="SAM" id="MobiDB-lite"/>
    </source>
</evidence>
<evidence type="ECO:0000259" key="6">
    <source>
        <dbReference type="PROSITE" id="PS50023"/>
    </source>
</evidence>
<gene>
    <name evidence="7" type="primary">Mical_2</name>
    <name evidence="7" type="ORF">g.67562</name>
</gene>
<reference evidence="7" key="1">
    <citation type="submission" date="2015-01" db="EMBL/GenBank/DDBJ databases">
        <title>Transcriptome Assembly of Fopius arisanus.</title>
        <authorList>
            <person name="Geib S."/>
        </authorList>
    </citation>
    <scope>NUCLEOTIDE SEQUENCE</scope>
</reference>
<dbReference type="PROSITE" id="PS50023">
    <property type="entry name" value="LIM_DOMAIN_2"/>
    <property type="match status" value="1"/>
</dbReference>
<feature type="compositionally biased region" description="Polar residues" evidence="5">
    <location>
        <begin position="693"/>
        <end position="706"/>
    </location>
</feature>
<protein>
    <submittedName>
        <fullName evidence="7">Mical_2 protein</fullName>
    </submittedName>
</protein>
<dbReference type="Pfam" id="PF00412">
    <property type="entry name" value="LIM"/>
    <property type="match status" value="1"/>
</dbReference>
<feature type="region of interest" description="Disordered" evidence="5">
    <location>
        <begin position="559"/>
        <end position="578"/>
    </location>
</feature>
<feature type="domain" description="LIM zinc-binding" evidence="6">
    <location>
        <begin position="102"/>
        <end position="166"/>
    </location>
</feature>
<proteinExistence type="predicted"/>
<feature type="region of interest" description="Disordered" evidence="5">
    <location>
        <begin position="594"/>
        <end position="646"/>
    </location>
</feature>
<feature type="compositionally biased region" description="Polar residues" evidence="5">
    <location>
        <begin position="608"/>
        <end position="617"/>
    </location>
</feature>
<feature type="compositionally biased region" description="Polar residues" evidence="5">
    <location>
        <begin position="303"/>
        <end position="315"/>
    </location>
</feature>
<sequence length="849" mass="94674">MSRGARQDRERVPKWSREQFLARQIKMEKRGKDSTEADSKYTEIDNTLKSIDRKIKEGNILGHNKVSAMAEQFANKNQDSEPKVQRSNSKAAIVLPTQGGSETCHFCDKRVYLMERLTAEGKFFHRGCFRCEYCSTSLRIGNHTFDREKNDGRFYCAQHFGQPGTMKTRLDKKKVPLLNKENIPDSPGKIKSIPEKSQTLKPPLDGVAGLDLLDRGQTPERIEFENLAEMSDAEEAHSQMDEDEWTDRNFGASAAEMGSSDDISDMSDSDEENEIYEEAIDQPLTTEGTIELAKNWTLRYSTNPHGSANSDTGSNEYEDSSDDYTSEDEESGTATEDEDEARARELRKQEVWVKVPPRESDDTETGSETEVKLTTDCQPLDLTSSDLTSMEHCVEPLAGNEVVLEGDEQVQVIQGGDEGAGEPGDDGYHGVVILRENGEDTCSGISGDGGSRSNVHSNCSRSDEGLELSNSRGIREDECEGLPDLGMRDGDNLLKTNEDNLPDLITSSPGAGRRHSGVPPGEIVVNTGETKCLDKIVGGKEKPAQDSFDILKQELRLRREKKNTDLAHLRPLSRETARSKMNEYFEAMRLEKSSLELQSGSRSEKSNSPESFCSGRQSKSKSPEQAFVSSVPETSGTGESLSASVSDYRPHNEVELKAHISNRINSKDLMKYFQSTSVDLVDKKESIAKSPGINRSINPETVSVKSPTKREKDLPENVEVMSKEITVAKPRKIELFKKHSFSKSQKPEISTNPEPIKRVSVVEKEIILPKERISISEDELPKRPDRKRIPQELNNPLNTLQTEIDSSSDNFLRKGQSHRSISSLKFGKSGKKSQKADQEAQKKEKCTIS</sequence>
<dbReference type="GO" id="GO:0046872">
    <property type="term" value="F:metal ion binding"/>
    <property type="evidence" value="ECO:0007669"/>
    <property type="project" value="UniProtKB-KW"/>
</dbReference>
<feature type="compositionally biased region" description="Basic and acidic residues" evidence="5">
    <location>
        <begin position="773"/>
        <end position="790"/>
    </location>
</feature>
<feature type="region of interest" description="Disordered" evidence="5">
    <location>
        <begin position="446"/>
        <end position="471"/>
    </location>
</feature>
<feature type="compositionally biased region" description="Polar residues" evidence="5">
    <location>
        <begin position="627"/>
        <end position="645"/>
    </location>
</feature>
<feature type="region of interest" description="Disordered" evidence="5">
    <location>
        <begin position="303"/>
        <end position="383"/>
    </location>
</feature>
<dbReference type="CDD" id="cd09439">
    <property type="entry name" value="LIM_Mical"/>
    <property type="match status" value="1"/>
</dbReference>
<evidence type="ECO:0000256" key="4">
    <source>
        <dbReference type="PROSITE-ProRule" id="PRU00125"/>
    </source>
</evidence>
<name>A0A0C9PJA0_9HYME</name>
<dbReference type="EMBL" id="GBYB01001043">
    <property type="protein sequence ID" value="JAG70810.1"/>
    <property type="molecule type" value="Transcribed_RNA"/>
</dbReference>
<dbReference type="PROSITE" id="PS00478">
    <property type="entry name" value="LIM_DOMAIN_1"/>
    <property type="match status" value="1"/>
</dbReference>
<feature type="compositionally biased region" description="Basic and acidic residues" evidence="5">
    <location>
        <begin position="341"/>
        <end position="360"/>
    </location>
</feature>
<feature type="region of interest" description="Disordered" evidence="5">
    <location>
        <begin position="690"/>
        <end position="717"/>
    </location>
</feature>
<feature type="region of interest" description="Disordered" evidence="5">
    <location>
        <begin position="179"/>
        <end position="210"/>
    </location>
</feature>
<keyword evidence="3 4" id="KW-0440">LIM domain</keyword>
<dbReference type="Gene3D" id="2.10.110.10">
    <property type="entry name" value="Cysteine Rich Protein"/>
    <property type="match status" value="1"/>
</dbReference>
<feature type="region of interest" description="Disordered" evidence="5">
    <location>
        <begin position="773"/>
        <end position="849"/>
    </location>
</feature>